<comment type="caution">
    <text evidence="4">The sequence shown here is derived from an EMBL/GenBank/DDBJ whole genome shotgun (WGS) entry which is preliminary data.</text>
</comment>
<dbReference type="PANTHER" id="PTHR10366">
    <property type="entry name" value="NAD DEPENDENT EPIMERASE/DEHYDRATASE"/>
    <property type="match status" value="1"/>
</dbReference>
<sequence length="329" mass="35112">MAERVLVTGASGYIARQVIADLRAHGYAVRGTARRPVDGLDDVVTADLAADAGWAEAVAGCDHVLHVASPFPVGRPNSDDELVRPAVDGTLRVLRAAVAAGVKRVVLTSSTSAIASGHRDGRVRTEADWSDVDRSPAYAKSKTLAERAAWDFARESGLELVALNPGLVLGPLTGPGVNTSVDVVRRLLVRDVPGSPKIGFSLVDVRDVAVAHRLAMESPIAPGNRYILAGDHLGMREIAAVLAEEFNPRGYRVPTGSMPTWLLRLVALFDPSVRQALDFVGRPELVTAEKARSELAWTMRPARDTIIDTANSLIDMGVVAIRSKKEVAV</sequence>
<keyword evidence="1" id="KW-0560">Oxidoreductase</keyword>
<reference evidence="4 5" key="1">
    <citation type="submission" date="2020-08" db="EMBL/GenBank/DDBJ databases">
        <title>Genomic Encyclopedia of Type Strains, Phase III (KMG-III): the genomes of soil and plant-associated and newly described type strains.</title>
        <authorList>
            <person name="Whitman W."/>
        </authorList>
    </citation>
    <scope>NUCLEOTIDE SEQUENCE [LARGE SCALE GENOMIC DNA]</scope>
    <source>
        <strain evidence="4 5">CECT 8960</strain>
    </source>
</reference>
<evidence type="ECO:0000256" key="1">
    <source>
        <dbReference type="ARBA" id="ARBA00023002"/>
    </source>
</evidence>
<dbReference type="Gene3D" id="3.40.50.720">
    <property type="entry name" value="NAD(P)-binding Rossmann-like Domain"/>
    <property type="match status" value="1"/>
</dbReference>
<evidence type="ECO:0000313" key="4">
    <source>
        <dbReference type="EMBL" id="MBB4911169.1"/>
    </source>
</evidence>
<evidence type="ECO:0000259" key="3">
    <source>
        <dbReference type="Pfam" id="PF01370"/>
    </source>
</evidence>
<name>A0A7W7QCR5_9PSEU</name>
<dbReference type="EMBL" id="JACHJQ010000009">
    <property type="protein sequence ID" value="MBB4911169.1"/>
    <property type="molecule type" value="Genomic_DNA"/>
</dbReference>
<dbReference type="Proteomes" id="UP000520767">
    <property type="component" value="Unassembled WGS sequence"/>
</dbReference>
<accession>A0A7W7QCR5</accession>
<dbReference type="RefSeq" id="WP_221464748.1">
    <property type="nucleotide sequence ID" value="NZ_JACHJQ010000009.1"/>
</dbReference>
<dbReference type="GO" id="GO:0016616">
    <property type="term" value="F:oxidoreductase activity, acting on the CH-OH group of donors, NAD or NADP as acceptor"/>
    <property type="evidence" value="ECO:0007669"/>
    <property type="project" value="TreeGrafter"/>
</dbReference>
<dbReference type="InterPro" id="IPR036291">
    <property type="entry name" value="NAD(P)-bd_dom_sf"/>
</dbReference>
<feature type="domain" description="NAD-dependent epimerase/dehydratase" evidence="3">
    <location>
        <begin position="5"/>
        <end position="221"/>
    </location>
</feature>
<organism evidence="4 5">
    <name type="scientific">Actinophytocola algeriensis</name>
    <dbReference type="NCBI Taxonomy" id="1768010"/>
    <lineage>
        <taxon>Bacteria</taxon>
        <taxon>Bacillati</taxon>
        <taxon>Actinomycetota</taxon>
        <taxon>Actinomycetes</taxon>
        <taxon>Pseudonocardiales</taxon>
        <taxon>Pseudonocardiaceae</taxon>
    </lineage>
</organism>
<proteinExistence type="inferred from homology"/>
<dbReference type="InterPro" id="IPR050425">
    <property type="entry name" value="NAD(P)_dehydrat-like"/>
</dbReference>
<dbReference type="FunFam" id="3.40.50.720:FF:000336">
    <property type="entry name" value="Aldehyde reductase"/>
    <property type="match status" value="1"/>
</dbReference>
<evidence type="ECO:0000313" key="5">
    <source>
        <dbReference type="Proteomes" id="UP000520767"/>
    </source>
</evidence>
<comment type="similarity">
    <text evidence="2">Belongs to the NAD(P)-dependent epimerase/dehydratase family. Dihydroflavonol-4-reductase subfamily.</text>
</comment>
<evidence type="ECO:0000256" key="2">
    <source>
        <dbReference type="ARBA" id="ARBA00023445"/>
    </source>
</evidence>
<protein>
    <submittedName>
        <fullName evidence="4">Nucleoside-diphosphate-sugar epimerase</fullName>
    </submittedName>
</protein>
<dbReference type="Pfam" id="PF01370">
    <property type="entry name" value="Epimerase"/>
    <property type="match status" value="1"/>
</dbReference>
<dbReference type="PANTHER" id="PTHR10366:SF564">
    <property type="entry name" value="STEROL-4-ALPHA-CARBOXYLATE 3-DEHYDROGENASE, DECARBOXYLATING"/>
    <property type="match status" value="1"/>
</dbReference>
<dbReference type="AlphaFoldDB" id="A0A7W7QCR5"/>
<dbReference type="InterPro" id="IPR001509">
    <property type="entry name" value="Epimerase_deHydtase"/>
</dbReference>
<keyword evidence="5" id="KW-1185">Reference proteome</keyword>
<gene>
    <name evidence="4" type="ORF">FHR82_007429</name>
</gene>
<dbReference type="SUPFAM" id="SSF51735">
    <property type="entry name" value="NAD(P)-binding Rossmann-fold domains"/>
    <property type="match status" value="1"/>
</dbReference>